<dbReference type="PANTHER" id="PTHR30482">
    <property type="entry name" value="HIGH-AFFINITY BRANCHED-CHAIN AMINO ACID TRANSPORT SYSTEM PERMEASE"/>
    <property type="match status" value="1"/>
</dbReference>
<gene>
    <name evidence="7" type="ORF">ACFQE9_03135</name>
</gene>
<protein>
    <submittedName>
        <fullName evidence="7">Branched-chain amino acid ABC transporter permease</fullName>
    </submittedName>
</protein>
<dbReference type="Proteomes" id="UP001596296">
    <property type="component" value="Unassembled WGS sequence"/>
</dbReference>
<feature type="transmembrane region" description="Helical" evidence="6">
    <location>
        <begin position="43"/>
        <end position="64"/>
    </location>
</feature>
<comment type="caution">
    <text evidence="7">The sequence shown here is derived from an EMBL/GenBank/DDBJ whole genome shotgun (WGS) entry which is preliminary data.</text>
</comment>
<dbReference type="AlphaFoldDB" id="A0ABD5UUY7"/>
<feature type="transmembrane region" description="Helical" evidence="6">
    <location>
        <begin position="298"/>
        <end position="317"/>
    </location>
</feature>
<evidence type="ECO:0000256" key="6">
    <source>
        <dbReference type="SAM" id="Phobius"/>
    </source>
</evidence>
<evidence type="ECO:0000313" key="8">
    <source>
        <dbReference type="Proteomes" id="UP001596296"/>
    </source>
</evidence>
<keyword evidence="5 6" id="KW-0472">Membrane</keyword>
<evidence type="ECO:0000256" key="5">
    <source>
        <dbReference type="ARBA" id="ARBA00023136"/>
    </source>
</evidence>
<dbReference type="EMBL" id="JBHSXL010000003">
    <property type="protein sequence ID" value="MFC6891613.1"/>
    <property type="molecule type" value="Genomic_DNA"/>
</dbReference>
<accession>A0ABD5UUY7</accession>
<dbReference type="GO" id="GO:0005886">
    <property type="term" value="C:plasma membrane"/>
    <property type="evidence" value="ECO:0007669"/>
    <property type="project" value="UniProtKB-SubCell"/>
</dbReference>
<reference evidence="7 8" key="1">
    <citation type="journal article" date="2019" name="Int. J. Syst. Evol. Microbiol.">
        <title>The Global Catalogue of Microorganisms (GCM) 10K type strain sequencing project: providing services to taxonomists for standard genome sequencing and annotation.</title>
        <authorList>
            <consortium name="The Broad Institute Genomics Platform"/>
            <consortium name="The Broad Institute Genome Sequencing Center for Infectious Disease"/>
            <person name="Wu L."/>
            <person name="Ma J."/>
        </authorList>
    </citation>
    <scope>NUCLEOTIDE SEQUENCE [LARGE SCALE GENOMIC DNA]</scope>
    <source>
        <strain evidence="7 8">SKJ47</strain>
    </source>
</reference>
<keyword evidence="2" id="KW-1003">Cell membrane</keyword>
<feature type="transmembrane region" description="Helical" evidence="6">
    <location>
        <begin position="174"/>
        <end position="192"/>
    </location>
</feature>
<keyword evidence="4 6" id="KW-1133">Transmembrane helix</keyword>
<evidence type="ECO:0000256" key="4">
    <source>
        <dbReference type="ARBA" id="ARBA00022989"/>
    </source>
</evidence>
<sequence length="353" mass="37726">MSTDSRGRFGFEGVLDALGHPRVYLPLLLAVGLLPLPRFVPSFYVHISILVFLIGSCAVAWNIIGGFGGQFSLGNAMFLGIGAYATSILIMTHGMSAWVGMGVGILLAVLAAIVVGYPSFLLTGHYFALATIAVVEGLWYLAIHFSDLTGGSAGLSVYGDPGWTTLIFPNRAPYFYLAYALFLGSIAVSIYIRYSRLGYYLLAIRENQQAAESIGINTTRSKIYGFIISAVITSIAGSLYAVYIQFLSPGATFSLDLSIQFALATLIGGIGTIAGPIVGTLLLIPLEEYATTVLGGQYGALSYIGYGVVLILFIIYAPEGLVERLRFVGDRIESAAPNFSSRSEPTAREETDD</sequence>
<keyword evidence="8" id="KW-1185">Reference proteome</keyword>
<dbReference type="InterPro" id="IPR043428">
    <property type="entry name" value="LivM-like"/>
</dbReference>
<organism evidence="7 8">
    <name type="scientific">Halopenitus salinus</name>
    <dbReference type="NCBI Taxonomy" id="1198295"/>
    <lineage>
        <taxon>Archaea</taxon>
        <taxon>Methanobacteriati</taxon>
        <taxon>Methanobacteriota</taxon>
        <taxon>Stenosarchaea group</taxon>
        <taxon>Halobacteria</taxon>
        <taxon>Halobacteriales</taxon>
        <taxon>Haloferacaceae</taxon>
        <taxon>Halopenitus</taxon>
    </lineage>
</organism>
<proteinExistence type="predicted"/>
<feature type="transmembrane region" description="Helical" evidence="6">
    <location>
        <begin position="124"/>
        <end position="142"/>
    </location>
</feature>
<evidence type="ECO:0000313" key="7">
    <source>
        <dbReference type="EMBL" id="MFC6891613.1"/>
    </source>
</evidence>
<dbReference type="RefSeq" id="WP_379740168.1">
    <property type="nucleotide sequence ID" value="NZ_JBHSVN010000001.1"/>
</dbReference>
<evidence type="ECO:0000256" key="1">
    <source>
        <dbReference type="ARBA" id="ARBA00004651"/>
    </source>
</evidence>
<evidence type="ECO:0000256" key="2">
    <source>
        <dbReference type="ARBA" id="ARBA00022475"/>
    </source>
</evidence>
<keyword evidence="3 6" id="KW-0812">Transmembrane</keyword>
<dbReference type="InterPro" id="IPR001851">
    <property type="entry name" value="ABC_transp_permease"/>
</dbReference>
<feature type="transmembrane region" description="Helical" evidence="6">
    <location>
        <begin position="223"/>
        <end position="247"/>
    </location>
</feature>
<feature type="transmembrane region" description="Helical" evidence="6">
    <location>
        <begin position="97"/>
        <end position="117"/>
    </location>
</feature>
<dbReference type="CDD" id="cd06581">
    <property type="entry name" value="TM_PBP1_LivM_like"/>
    <property type="match status" value="1"/>
</dbReference>
<evidence type="ECO:0000256" key="3">
    <source>
        <dbReference type="ARBA" id="ARBA00022692"/>
    </source>
</evidence>
<feature type="transmembrane region" description="Helical" evidence="6">
    <location>
        <begin position="71"/>
        <end position="91"/>
    </location>
</feature>
<comment type="subcellular location">
    <subcellularLocation>
        <location evidence="1">Cell membrane</location>
        <topology evidence="1">Multi-pass membrane protein</topology>
    </subcellularLocation>
</comment>
<name>A0ABD5UUY7_9EURY</name>
<dbReference type="Pfam" id="PF02653">
    <property type="entry name" value="BPD_transp_2"/>
    <property type="match status" value="1"/>
</dbReference>
<dbReference type="PANTHER" id="PTHR30482:SF10">
    <property type="entry name" value="HIGH-AFFINITY BRANCHED-CHAIN AMINO ACID TRANSPORT PROTEIN BRAE"/>
    <property type="match status" value="1"/>
</dbReference>
<feature type="transmembrane region" description="Helical" evidence="6">
    <location>
        <begin position="259"/>
        <end position="286"/>
    </location>
</feature>